<evidence type="ECO:0000313" key="1">
    <source>
        <dbReference type="EMBL" id="XCD07486.1"/>
    </source>
</evidence>
<proteinExistence type="predicted"/>
<protein>
    <submittedName>
        <fullName evidence="1">Uncharacterized protein</fullName>
    </submittedName>
</protein>
<reference evidence="1" key="1">
    <citation type="submission" date="2024-03" db="EMBL/GenBank/DDBJ databases">
        <title>Diverse circular DNA viruses in blood, oral, and fecal samples of captive lemurs.</title>
        <authorList>
            <person name="Paietta E.N."/>
            <person name="Kraberger S."/>
            <person name="Lund M.C."/>
            <person name="Custer J.M."/>
            <person name="Vargas K.M."/>
            <person name="Ehmke E.E."/>
            <person name="Yoder A.D."/>
            <person name="Varsani A."/>
        </authorList>
    </citation>
    <scope>NUCLEOTIDE SEQUENCE</scope>
    <source>
        <strain evidence="1">Duke_28FS_1</strain>
    </source>
</reference>
<organism evidence="1">
    <name type="scientific">Dulem virus 39</name>
    <dbReference type="NCBI Taxonomy" id="3145757"/>
    <lineage>
        <taxon>Viruses</taxon>
        <taxon>Duplodnaviria</taxon>
        <taxon>Heunggongvirae</taxon>
        <taxon>Uroviricota</taxon>
        <taxon>Caudoviricetes</taxon>
    </lineage>
</organism>
<name>A0AAU8B5Z6_9CAUD</name>
<accession>A0AAU8B5Z6</accession>
<dbReference type="EMBL" id="PP511791">
    <property type="protein sequence ID" value="XCD07486.1"/>
    <property type="molecule type" value="Genomic_DNA"/>
</dbReference>
<sequence>MAVRRYEPQITALNIQSLASGNAGSRMADIEKPCTVLADIKWTNSMWNSNHILCGGNDRDSRYLKTFS</sequence>